<name>A0A2A2JW94_9BILA</name>
<dbReference type="AlphaFoldDB" id="A0A2A2JW94"/>
<evidence type="ECO:0000313" key="3">
    <source>
        <dbReference type="Proteomes" id="UP000218231"/>
    </source>
</evidence>
<keyword evidence="3" id="KW-1185">Reference proteome</keyword>
<comment type="caution">
    <text evidence="2">The sequence shown here is derived from an EMBL/GenBank/DDBJ whole genome shotgun (WGS) entry which is preliminary data.</text>
</comment>
<feature type="region of interest" description="Disordered" evidence="1">
    <location>
        <begin position="149"/>
        <end position="185"/>
    </location>
</feature>
<accession>A0A2A2JW94</accession>
<proteinExistence type="predicted"/>
<organism evidence="2 3">
    <name type="scientific">Diploscapter pachys</name>
    <dbReference type="NCBI Taxonomy" id="2018661"/>
    <lineage>
        <taxon>Eukaryota</taxon>
        <taxon>Metazoa</taxon>
        <taxon>Ecdysozoa</taxon>
        <taxon>Nematoda</taxon>
        <taxon>Chromadorea</taxon>
        <taxon>Rhabditida</taxon>
        <taxon>Rhabditina</taxon>
        <taxon>Rhabditomorpha</taxon>
        <taxon>Rhabditoidea</taxon>
        <taxon>Rhabditidae</taxon>
        <taxon>Diploscapter</taxon>
    </lineage>
</organism>
<sequence length="185" mass="19559">MILAPLGERQFHLGAAAPVEIHAERHEGHALARDGAMELVYLTFVKQQFTRALGFVIEAVAVAEFGDVGVDQPHLPVAHLGIAFADAALAEAQGFHLGAGERDPRLIDGIDAVFEPRLAVLGDDLLLVEGGGLGTRHWARCRECPGPREAGCDCPPHKPVVTPDLVRGPLRGEGGGKRPGPSPRG</sequence>
<dbReference type="EMBL" id="LIAE01010182">
    <property type="protein sequence ID" value="PAV65923.1"/>
    <property type="molecule type" value="Genomic_DNA"/>
</dbReference>
<reference evidence="2 3" key="1">
    <citation type="journal article" date="2017" name="Curr. Biol.">
        <title>Genome architecture and evolution of a unichromosomal asexual nematode.</title>
        <authorList>
            <person name="Fradin H."/>
            <person name="Zegar C."/>
            <person name="Gutwein M."/>
            <person name="Lucas J."/>
            <person name="Kovtun M."/>
            <person name="Corcoran D."/>
            <person name="Baugh L.R."/>
            <person name="Kiontke K."/>
            <person name="Gunsalus K."/>
            <person name="Fitch D.H."/>
            <person name="Piano F."/>
        </authorList>
    </citation>
    <scope>NUCLEOTIDE SEQUENCE [LARGE SCALE GENOMIC DNA]</scope>
    <source>
        <strain evidence="2">PF1309</strain>
    </source>
</reference>
<dbReference type="Proteomes" id="UP000218231">
    <property type="component" value="Unassembled WGS sequence"/>
</dbReference>
<protein>
    <submittedName>
        <fullName evidence="2">Uncharacterized protein</fullName>
    </submittedName>
</protein>
<evidence type="ECO:0000313" key="2">
    <source>
        <dbReference type="EMBL" id="PAV65923.1"/>
    </source>
</evidence>
<evidence type="ECO:0000256" key="1">
    <source>
        <dbReference type="SAM" id="MobiDB-lite"/>
    </source>
</evidence>
<gene>
    <name evidence="2" type="ORF">WR25_04339</name>
</gene>